<keyword evidence="4" id="KW-0597">Phosphoprotein</keyword>
<dbReference type="Pfam" id="PF00196">
    <property type="entry name" value="GerE"/>
    <property type="match status" value="1"/>
</dbReference>
<dbReference type="GO" id="GO:0003677">
    <property type="term" value="F:DNA binding"/>
    <property type="evidence" value="ECO:0007669"/>
    <property type="project" value="UniProtKB-KW"/>
</dbReference>
<evidence type="ECO:0000313" key="7">
    <source>
        <dbReference type="EMBL" id="MDP9794073.1"/>
    </source>
</evidence>
<evidence type="ECO:0000259" key="6">
    <source>
        <dbReference type="PROSITE" id="PS50110"/>
    </source>
</evidence>
<dbReference type="InterPro" id="IPR011006">
    <property type="entry name" value="CheY-like_superfamily"/>
</dbReference>
<dbReference type="Gene3D" id="3.40.50.2300">
    <property type="match status" value="1"/>
</dbReference>
<evidence type="ECO:0000256" key="3">
    <source>
        <dbReference type="ARBA" id="ARBA00023163"/>
    </source>
</evidence>
<organism evidence="7 8">
    <name type="scientific">Catenuloplanes nepalensis</name>
    <dbReference type="NCBI Taxonomy" id="587533"/>
    <lineage>
        <taxon>Bacteria</taxon>
        <taxon>Bacillati</taxon>
        <taxon>Actinomycetota</taxon>
        <taxon>Actinomycetes</taxon>
        <taxon>Micromonosporales</taxon>
        <taxon>Micromonosporaceae</taxon>
        <taxon>Catenuloplanes</taxon>
    </lineage>
</organism>
<accession>A0ABT9MS35</accession>
<dbReference type="Pfam" id="PF00072">
    <property type="entry name" value="Response_reg"/>
    <property type="match status" value="1"/>
</dbReference>
<dbReference type="EMBL" id="JAUSRA010000001">
    <property type="protein sequence ID" value="MDP9794073.1"/>
    <property type="molecule type" value="Genomic_DNA"/>
</dbReference>
<dbReference type="InterPro" id="IPR001789">
    <property type="entry name" value="Sig_transdc_resp-reg_receiver"/>
</dbReference>
<evidence type="ECO:0000256" key="1">
    <source>
        <dbReference type="ARBA" id="ARBA00023015"/>
    </source>
</evidence>
<feature type="domain" description="HTH luxR-type" evidence="5">
    <location>
        <begin position="138"/>
        <end position="203"/>
    </location>
</feature>
<feature type="domain" description="Response regulatory" evidence="6">
    <location>
        <begin position="5"/>
        <end position="117"/>
    </location>
</feature>
<dbReference type="InterPro" id="IPR000792">
    <property type="entry name" value="Tscrpt_reg_LuxR_C"/>
</dbReference>
<dbReference type="InterPro" id="IPR016032">
    <property type="entry name" value="Sig_transdc_resp-reg_C-effctor"/>
</dbReference>
<dbReference type="PANTHER" id="PTHR44688:SF16">
    <property type="entry name" value="DNA-BINDING TRANSCRIPTIONAL ACTIVATOR DEVR_DOSR"/>
    <property type="match status" value="1"/>
</dbReference>
<dbReference type="PRINTS" id="PR00038">
    <property type="entry name" value="HTHLUXR"/>
</dbReference>
<gene>
    <name evidence="7" type="ORF">J2S43_002585</name>
</gene>
<dbReference type="SMART" id="SM00421">
    <property type="entry name" value="HTH_LUXR"/>
    <property type="match status" value="1"/>
</dbReference>
<dbReference type="PROSITE" id="PS50043">
    <property type="entry name" value="HTH_LUXR_2"/>
    <property type="match status" value="1"/>
</dbReference>
<dbReference type="PANTHER" id="PTHR44688">
    <property type="entry name" value="DNA-BINDING TRANSCRIPTIONAL ACTIVATOR DEVR_DOSR"/>
    <property type="match status" value="1"/>
</dbReference>
<keyword evidence="2 7" id="KW-0238">DNA-binding</keyword>
<evidence type="ECO:0000259" key="5">
    <source>
        <dbReference type="PROSITE" id="PS50043"/>
    </source>
</evidence>
<dbReference type="SMART" id="SM00448">
    <property type="entry name" value="REC"/>
    <property type="match status" value="1"/>
</dbReference>
<dbReference type="SUPFAM" id="SSF46894">
    <property type="entry name" value="C-terminal effector domain of the bipartite response regulators"/>
    <property type="match status" value="1"/>
</dbReference>
<evidence type="ECO:0000256" key="4">
    <source>
        <dbReference type="PROSITE-ProRule" id="PRU00169"/>
    </source>
</evidence>
<keyword evidence="1" id="KW-0805">Transcription regulation</keyword>
<keyword evidence="8" id="KW-1185">Reference proteome</keyword>
<sequence>MNPTTVSVIEQHPLFRQALAGVIDGVPELVRGPLTASVDEFLAHRAAPGVVVLDTQLPGRNGAGAVLAVAEAGHRPLVLSTAATHADVRAALAAGARGFLTKSADVPEIAAAMRAVAAGGNYVSPTLAARLLHTPAPAPVARTVLTDRERQVLALLAHGDRDVDIARALTISVRTVRSHLDRIREKTGRRRRSELTRLAIGEGLLHST</sequence>
<feature type="modified residue" description="4-aspartylphosphate" evidence="4">
    <location>
        <position position="54"/>
    </location>
</feature>
<evidence type="ECO:0000256" key="2">
    <source>
        <dbReference type="ARBA" id="ARBA00023125"/>
    </source>
</evidence>
<dbReference type="SUPFAM" id="SSF52172">
    <property type="entry name" value="CheY-like"/>
    <property type="match status" value="1"/>
</dbReference>
<protein>
    <submittedName>
        <fullName evidence="7">DNA-binding NarL/FixJ family response regulator</fullName>
    </submittedName>
</protein>
<reference evidence="7 8" key="1">
    <citation type="submission" date="2023-07" db="EMBL/GenBank/DDBJ databases">
        <title>Sequencing the genomes of 1000 actinobacteria strains.</title>
        <authorList>
            <person name="Klenk H.-P."/>
        </authorList>
    </citation>
    <scope>NUCLEOTIDE SEQUENCE [LARGE SCALE GENOMIC DNA]</scope>
    <source>
        <strain evidence="7 8">DSM 44710</strain>
    </source>
</reference>
<proteinExistence type="predicted"/>
<dbReference type="Proteomes" id="UP001240984">
    <property type="component" value="Unassembled WGS sequence"/>
</dbReference>
<dbReference type="RefSeq" id="WP_306829190.1">
    <property type="nucleotide sequence ID" value="NZ_JAUSRA010000001.1"/>
</dbReference>
<dbReference type="CDD" id="cd06170">
    <property type="entry name" value="LuxR_C_like"/>
    <property type="match status" value="1"/>
</dbReference>
<name>A0ABT9MS35_9ACTN</name>
<evidence type="ECO:0000313" key="8">
    <source>
        <dbReference type="Proteomes" id="UP001240984"/>
    </source>
</evidence>
<keyword evidence="3" id="KW-0804">Transcription</keyword>
<comment type="caution">
    <text evidence="7">The sequence shown here is derived from an EMBL/GenBank/DDBJ whole genome shotgun (WGS) entry which is preliminary data.</text>
</comment>
<dbReference type="PROSITE" id="PS50110">
    <property type="entry name" value="RESPONSE_REGULATORY"/>
    <property type="match status" value="1"/>
</dbReference>